<reference evidence="1 2" key="1">
    <citation type="submission" date="2018-06" db="EMBL/GenBank/DDBJ databases">
        <title>Genomic Encyclopedia of Archaeal and Bacterial Type Strains, Phase II (KMG-II): from individual species to whole genera.</title>
        <authorList>
            <person name="Goeker M."/>
        </authorList>
    </citation>
    <scope>NUCLEOTIDE SEQUENCE [LARGE SCALE GENOMIC DNA]</scope>
    <source>
        <strain evidence="1 2">ATCC 51348</strain>
    </source>
</reference>
<dbReference type="SUPFAM" id="SSF52540">
    <property type="entry name" value="P-loop containing nucleoside triphosphate hydrolases"/>
    <property type="match status" value="1"/>
</dbReference>
<feature type="non-terminal residue" evidence="1">
    <location>
        <position position="1"/>
    </location>
</feature>
<accession>A0A2W7GH23</accession>
<dbReference type="Gene3D" id="3.40.50.300">
    <property type="entry name" value="P-loop containing nucleotide triphosphate hydrolases"/>
    <property type="match status" value="1"/>
</dbReference>
<proteinExistence type="predicted"/>
<dbReference type="Proteomes" id="UP000249646">
    <property type="component" value="Unassembled WGS sequence"/>
</dbReference>
<protein>
    <submittedName>
        <fullName evidence="1">Uncharacterized protein</fullName>
    </submittedName>
</protein>
<evidence type="ECO:0000313" key="1">
    <source>
        <dbReference type="EMBL" id="PZV97302.1"/>
    </source>
</evidence>
<organism evidence="1 2">
    <name type="scientific">Metamycoplasma auris</name>
    <dbReference type="NCBI Taxonomy" id="51363"/>
    <lineage>
        <taxon>Bacteria</taxon>
        <taxon>Bacillati</taxon>
        <taxon>Mycoplasmatota</taxon>
        <taxon>Mycoplasmoidales</taxon>
        <taxon>Metamycoplasmataceae</taxon>
        <taxon>Metamycoplasma</taxon>
    </lineage>
</organism>
<sequence>ILVIDELHMYIDPSNTATLDFVYTMTKTVRKFNAGMILCTQNPSDFLGSSNITKKAEAILQNCQYAKFFGLKQKDLEAVMDMFKSTGGLNKSHQRFLADADIGNLIFSLHMYSKIKGSVYYNDFEQQLFFDKGVIGQ</sequence>
<dbReference type="EMBL" id="QKUB01000039">
    <property type="protein sequence ID" value="PZV97302.1"/>
    <property type="molecule type" value="Genomic_DNA"/>
</dbReference>
<evidence type="ECO:0000313" key="2">
    <source>
        <dbReference type="Proteomes" id="UP000249646"/>
    </source>
</evidence>
<keyword evidence="2" id="KW-1185">Reference proteome</keyword>
<dbReference type="InterPro" id="IPR027417">
    <property type="entry name" value="P-loop_NTPase"/>
</dbReference>
<comment type="caution">
    <text evidence="1">The sequence shown here is derived from an EMBL/GenBank/DDBJ whole genome shotgun (WGS) entry which is preliminary data.</text>
</comment>
<dbReference type="AlphaFoldDB" id="A0A2W7GH23"/>
<gene>
    <name evidence="1" type="ORF">BCF89_1402</name>
</gene>
<name>A0A2W7GH23_9BACT</name>